<dbReference type="Gene3D" id="3.60.40.10">
    <property type="entry name" value="PPM-type phosphatase domain"/>
    <property type="match status" value="1"/>
</dbReference>
<evidence type="ECO:0000256" key="13">
    <source>
        <dbReference type="SAM" id="MobiDB-lite"/>
    </source>
</evidence>
<evidence type="ECO:0000259" key="14">
    <source>
        <dbReference type="PROSITE" id="PS51746"/>
    </source>
</evidence>
<evidence type="ECO:0000256" key="11">
    <source>
        <dbReference type="ARBA" id="ARBA00048336"/>
    </source>
</evidence>
<dbReference type="GO" id="GO:0046872">
    <property type="term" value="F:metal ion binding"/>
    <property type="evidence" value="ECO:0007669"/>
    <property type="project" value="UniProtKB-KW"/>
</dbReference>
<dbReference type="SUPFAM" id="SSF81606">
    <property type="entry name" value="PP2C-like"/>
    <property type="match status" value="1"/>
</dbReference>
<dbReference type="Proteomes" id="UP001222027">
    <property type="component" value="Unassembled WGS sequence"/>
</dbReference>
<keyword evidence="9" id="KW-0464">Manganese</keyword>
<evidence type="ECO:0000256" key="8">
    <source>
        <dbReference type="ARBA" id="ARBA00022912"/>
    </source>
</evidence>
<evidence type="ECO:0000256" key="3">
    <source>
        <dbReference type="ARBA" id="ARBA00006702"/>
    </source>
</evidence>
<keyword evidence="6 12" id="KW-0378">Hydrolase</keyword>
<evidence type="ECO:0000256" key="4">
    <source>
        <dbReference type="ARBA" id="ARBA00013081"/>
    </source>
</evidence>
<sequence>MAASCVEKMAVEGDSPENCREARDRRIEMRILEAAGEGFGPPSRKMAGKRREAHEEPESSGFAVYEKRSRVADGGAPSPPPRSSSWAVSSSSSASDGEPVASAIGSTSRSVPVVAFGSVSLAGRSRVMEDAVSIQPDFFRAEGGPSNHFFAVFDGHGGSHVAALCKEQMHVLLAEELSRAETETERDAVARIKTAVGRSFARMDELALMACACGTTGPPPCGCERSGTESEIVGSTAAVAIVGGGRLVVANCGDSRAVLSRGGRAVPLSDDHKPDRPDELARIEAAGGRVIYLNGARVYGILAMSRALGDKYLKPAVISEPEIRVVEMTAADECLIIASDGLWDVLPNDLACDVARRCLEEADPTSGSEHLLHEDGGGPEKEHASDARCSLAAALLARLALGRRSADNISVVVIDLRRTRG</sequence>
<keyword evidence="16" id="KW-1185">Reference proteome</keyword>
<evidence type="ECO:0000313" key="16">
    <source>
        <dbReference type="Proteomes" id="UP001222027"/>
    </source>
</evidence>
<feature type="domain" description="PPM-type phosphatase" evidence="14">
    <location>
        <begin position="115"/>
        <end position="416"/>
    </location>
</feature>
<comment type="similarity">
    <text evidence="3 12">Belongs to the PP2C family.</text>
</comment>
<comment type="catalytic activity">
    <reaction evidence="11">
        <text>O-phospho-L-threonyl-[protein] + H2O = L-threonyl-[protein] + phosphate</text>
        <dbReference type="Rhea" id="RHEA:47004"/>
        <dbReference type="Rhea" id="RHEA-COMP:11060"/>
        <dbReference type="Rhea" id="RHEA-COMP:11605"/>
        <dbReference type="ChEBI" id="CHEBI:15377"/>
        <dbReference type="ChEBI" id="CHEBI:30013"/>
        <dbReference type="ChEBI" id="CHEBI:43474"/>
        <dbReference type="ChEBI" id="CHEBI:61977"/>
        <dbReference type="EC" id="3.1.3.16"/>
    </reaction>
</comment>
<name>A0AAV8RXJ8_ENSVE</name>
<dbReference type="AlphaFoldDB" id="A0AAV8RXJ8"/>
<dbReference type="PROSITE" id="PS51746">
    <property type="entry name" value="PPM_2"/>
    <property type="match status" value="1"/>
</dbReference>
<keyword evidence="7" id="KW-0460">Magnesium</keyword>
<dbReference type="SMART" id="SM00332">
    <property type="entry name" value="PP2Cc"/>
    <property type="match status" value="1"/>
</dbReference>
<dbReference type="InterPro" id="IPR001932">
    <property type="entry name" value="PPM-type_phosphatase-like_dom"/>
</dbReference>
<evidence type="ECO:0000256" key="12">
    <source>
        <dbReference type="RuleBase" id="RU003465"/>
    </source>
</evidence>
<evidence type="ECO:0000256" key="7">
    <source>
        <dbReference type="ARBA" id="ARBA00022842"/>
    </source>
</evidence>
<keyword evidence="5" id="KW-0479">Metal-binding</keyword>
<protein>
    <recommendedName>
        <fullName evidence="4">protein-serine/threonine phosphatase</fullName>
        <ecNumber evidence="4">3.1.3.16</ecNumber>
    </recommendedName>
</protein>
<feature type="compositionally biased region" description="Basic and acidic residues" evidence="13">
    <location>
        <begin position="17"/>
        <end position="31"/>
    </location>
</feature>
<reference evidence="15 16" key="1">
    <citation type="submission" date="2022-12" db="EMBL/GenBank/DDBJ databases">
        <title>Chromosome-scale assembly of the Ensete ventricosum genome.</title>
        <authorList>
            <person name="Dussert Y."/>
            <person name="Stocks J."/>
            <person name="Wendawek A."/>
            <person name="Woldeyes F."/>
            <person name="Nichols R.A."/>
            <person name="Borrell J.S."/>
        </authorList>
    </citation>
    <scope>NUCLEOTIDE SEQUENCE [LARGE SCALE GENOMIC DNA]</scope>
    <source>
        <strain evidence="16">cv. Maze</strain>
        <tissue evidence="15">Seeds</tissue>
    </source>
</reference>
<dbReference type="PROSITE" id="PS01032">
    <property type="entry name" value="PPM_1"/>
    <property type="match status" value="1"/>
</dbReference>
<dbReference type="EMBL" id="JAQQAF010000001">
    <property type="protein sequence ID" value="KAJ8511908.1"/>
    <property type="molecule type" value="Genomic_DNA"/>
</dbReference>
<dbReference type="PANTHER" id="PTHR47992">
    <property type="entry name" value="PROTEIN PHOSPHATASE"/>
    <property type="match status" value="1"/>
</dbReference>
<gene>
    <name evidence="15" type="ORF">OPV22_002342</name>
</gene>
<comment type="cofactor">
    <cofactor evidence="1">
        <name>Mn(2+)</name>
        <dbReference type="ChEBI" id="CHEBI:29035"/>
    </cofactor>
</comment>
<evidence type="ECO:0000256" key="5">
    <source>
        <dbReference type="ARBA" id="ARBA00022723"/>
    </source>
</evidence>
<keyword evidence="8 12" id="KW-0904">Protein phosphatase</keyword>
<evidence type="ECO:0000256" key="9">
    <source>
        <dbReference type="ARBA" id="ARBA00023211"/>
    </source>
</evidence>
<evidence type="ECO:0000256" key="1">
    <source>
        <dbReference type="ARBA" id="ARBA00001936"/>
    </source>
</evidence>
<comment type="catalytic activity">
    <reaction evidence="10">
        <text>O-phospho-L-seryl-[protein] + H2O = L-seryl-[protein] + phosphate</text>
        <dbReference type="Rhea" id="RHEA:20629"/>
        <dbReference type="Rhea" id="RHEA-COMP:9863"/>
        <dbReference type="Rhea" id="RHEA-COMP:11604"/>
        <dbReference type="ChEBI" id="CHEBI:15377"/>
        <dbReference type="ChEBI" id="CHEBI:29999"/>
        <dbReference type="ChEBI" id="CHEBI:43474"/>
        <dbReference type="ChEBI" id="CHEBI:83421"/>
        <dbReference type="EC" id="3.1.3.16"/>
    </reaction>
</comment>
<dbReference type="InterPro" id="IPR036457">
    <property type="entry name" value="PPM-type-like_dom_sf"/>
</dbReference>
<dbReference type="EC" id="3.1.3.16" evidence="4"/>
<dbReference type="InterPro" id="IPR015655">
    <property type="entry name" value="PP2C"/>
</dbReference>
<dbReference type="SMART" id="SM00331">
    <property type="entry name" value="PP2C_SIG"/>
    <property type="match status" value="1"/>
</dbReference>
<dbReference type="CDD" id="cd00143">
    <property type="entry name" value="PP2Cc"/>
    <property type="match status" value="1"/>
</dbReference>
<dbReference type="Pfam" id="PF00481">
    <property type="entry name" value="PP2C"/>
    <property type="match status" value="1"/>
</dbReference>
<evidence type="ECO:0000256" key="10">
    <source>
        <dbReference type="ARBA" id="ARBA00047761"/>
    </source>
</evidence>
<feature type="compositionally biased region" description="Low complexity" evidence="13">
    <location>
        <begin position="83"/>
        <end position="102"/>
    </location>
</feature>
<evidence type="ECO:0000256" key="2">
    <source>
        <dbReference type="ARBA" id="ARBA00001946"/>
    </source>
</evidence>
<organism evidence="15 16">
    <name type="scientific">Ensete ventricosum</name>
    <name type="common">Abyssinian banana</name>
    <name type="synonym">Musa ensete</name>
    <dbReference type="NCBI Taxonomy" id="4639"/>
    <lineage>
        <taxon>Eukaryota</taxon>
        <taxon>Viridiplantae</taxon>
        <taxon>Streptophyta</taxon>
        <taxon>Embryophyta</taxon>
        <taxon>Tracheophyta</taxon>
        <taxon>Spermatophyta</taxon>
        <taxon>Magnoliopsida</taxon>
        <taxon>Liliopsida</taxon>
        <taxon>Zingiberales</taxon>
        <taxon>Musaceae</taxon>
        <taxon>Ensete</taxon>
    </lineage>
</organism>
<accession>A0AAV8RXJ8</accession>
<feature type="region of interest" description="Disordered" evidence="13">
    <location>
        <begin position="1"/>
        <end position="104"/>
    </location>
</feature>
<dbReference type="GO" id="GO:0004722">
    <property type="term" value="F:protein serine/threonine phosphatase activity"/>
    <property type="evidence" value="ECO:0007669"/>
    <property type="project" value="UniProtKB-EC"/>
</dbReference>
<comment type="caution">
    <text evidence="15">The sequence shown here is derived from an EMBL/GenBank/DDBJ whole genome shotgun (WGS) entry which is preliminary data.</text>
</comment>
<evidence type="ECO:0000313" key="15">
    <source>
        <dbReference type="EMBL" id="KAJ8511908.1"/>
    </source>
</evidence>
<proteinExistence type="inferred from homology"/>
<dbReference type="FunFam" id="3.60.40.10:FF:000291">
    <property type="entry name" value="Protein phosphatase 2C 50"/>
    <property type="match status" value="1"/>
</dbReference>
<comment type="cofactor">
    <cofactor evidence="2">
        <name>Mg(2+)</name>
        <dbReference type="ChEBI" id="CHEBI:18420"/>
    </cofactor>
</comment>
<dbReference type="InterPro" id="IPR000222">
    <property type="entry name" value="PP2C_BS"/>
</dbReference>
<evidence type="ECO:0000256" key="6">
    <source>
        <dbReference type="ARBA" id="ARBA00022801"/>
    </source>
</evidence>